<feature type="transmembrane region" description="Helical" evidence="1">
    <location>
        <begin position="117"/>
        <end position="139"/>
    </location>
</feature>
<organism evidence="2 3">
    <name type="scientific">Candidatus Aquirickettsiella gammari</name>
    <dbReference type="NCBI Taxonomy" id="2016198"/>
    <lineage>
        <taxon>Bacteria</taxon>
        <taxon>Pseudomonadati</taxon>
        <taxon>Pseudomonadota</taxon>
        <taxon>Gammaproteobacteria</taxon>
        <taxon>Legionellales</taxon>
        <taxon>Coxiellaceae</taxon>
        <taxon>Candidatus Aquirickettsiella</taxon>
    </lineage>
</organism>
<keyword evidence="1" id="KW-0812">Transmembrane</keyword>
<keyword evidence="1" id="KW-0472">Membrane</keyword>
<keyword evidence="1" id="KW-1133">Transmembrane helix</keyword>
<accession>A0A370CFQ7</accession>
<feature type="transmembrane region" description="Helical" evidence="1">
    <location>
        <begin position="74"/>
        <end position="97"/>
    </location>
</feature>
<dbReference type="Proteomes" id="UP000226429">
    <property type="component" value="Unassembled WGS sequence"/>
</dbReference>
<dbReference type="EMBL" id="NMOS02000034">
    <property type="protein sequence ID" value="RDH39833.1"/>
    <property type="molecule type" value="Genomic_DNA"/>
</dbReference>
<reference evidence="2 3" key="1">
    <citation type="journal article" date="2017" name="Int. J. Syst. Evol. Microbiol.">
        <title>Aquarickettsiella crustaci n. gen. n. sp. (Gammaproteobacteria: Legionellales: Coxiellaceae); a bacterial pathogen of the freshwater crustacean: Gammarus fossarum (Malacostraca: Amphipoda).</title>
        <authorList>
            <person name="Bojko J."/>
            <person name="Dunn A.M."/>
            <person name="Stebbing P.D."/>
            <person name="Van Aerle R."/>
            <person name="Bacela-Spychalska K."/>
            <person name="Bean T.P."/>
            <person name="Stentiford G.D."/>
        </authorList>
    </citation>
    <scope>NUCLEOTIDE SEQUENCE [LARGE SCALE GENOMIC DNA]</scope>
    <source>
        <strain evidence="2">RA15029</strain>
    </source>
</reference>
<protein>
    <submittedName>
        <fullName evidence="2">Uncharacterized protein</fullName>
    </submittedName>
</protein>
<evidence type="ECO:0000313" key="2">
    <source>
        <dbReference type="EMBL" id="RDH39833.1"/>
    </source>
</evidence>
<name>A0A370CFQ7_9COXI</name>
<keyword evidence="3" id="KW-1185">Reference proteome</keyword>
<reference evidence="2 3" key="2">
    <citation type="journal article" date="2018" name="J. Invertebr. Pathol.">
        <title>'Candidatus Aquirickettsiella gammari' (Gammaproteobacteria: Legionellales: Coxiellaceae): A bacterial pathogen of the freshwater crustacean Gammarus fossarum (Malacostraca: Amphipoda).</title>
        <authorList>
            <person name="Bojko J."/>
            <person name="Dunn A.M."/>
            <person name="Stebbing P.D."/>
            <person name="van Aerle R."/>
            <person name="Bacela-Spychalska K."/>
            <person name="Bean T.P."/>
            <person name="Urrutia A."/>
            <person name="Stentiford G.D."/>
        </authorList>
    </citation>
    <scope>NUCLEOTIDE SEQUENCE [LARGE SCALE GENOMIC DNA]</scope>
    <source>
        <strain evidence="2">RA15029</strain>
    </source>
</reference>
<comment type="caution">
    <text evidence="2">The sequence shown here is derived from an EMBL/GenBank/DDBJ whole genome shotgun (WGS) entry which is preliminary data.</text>
</comment>
<evidence type="ECO:0000313" key="3">
    <source>
        <dbReference type="Proteomes" id="UP000226429"/>
    </source>
</evidence>
<proteinExistence type="predicted"/>
<sequence length="520" mass="59473">MTAYVLGEWFLCEVNSLIERIKALINLSELRRLIGHCVVSLVHLFAAIASISFLRLLFLLLKRLVSIVKSALRYFFIELPIPALEFLYVLHFARAFLRLMSYFSELKNKNSAEMTKFLLSCFKIFISFLILSLLIITSLYGIAPMSLAIYGSMKTSFRIYSGSKFIISLGTLLVSCYRREFISKKHGDDLEDAWLRAQYKDNYWKHIPILFIGLATTILLSLLSFMGLAGLGPVGFILVIGLACSFLLIDIIKSIYDAYHSAKVPEPKIGSLAQKNSFIDYSCKDYYDRKCRVGRLKKQGEEYLLANKVYLLKEIIVKMIQLKIKLAGYTSHQAGFFSACFSERQKIEQKITGLIQEGSLLLSPDFDKNQLLFTLLIKALKEDYDASINLNNKILAPIPVIENYINKLEQEVEILILNRVIEEDVSKIKIEANDSRDFLSGLLYRRDAVVKKSTPHKQRFYQSFFRKIGDCEDIAIACQALKVLEQDDKTTCQDETKISNAYLTSDETRRARNAKSRSPR</sequence>
<dbReference type="AlphaFoldDB" id="A0A370CFQ7"/>
<feature type="transmembrane region" description="Helical" evidence="1">
    <location>
        <begin position="159"/>
        <end position="177"/>
    </location>
</feature>
<feature type="transmembrane region" description="Helical" evidence="1">
    <location>
        <begin position="33"/>
        <end position="54"/>
    </location>
</feature>
<feature type="transmembrane region" description="Helical" evidence="1">
    <location>
        <begin position="207"/>
        <end position="228"/>
    </location>
</feature>
<gene>
    <name evidence="2" type="ORF">CFE62_006930</name>
</gene>
<feature type="transmembrane region" description="Helical" evidence="1">
    <location>
        <begin position="234"/>
        <end position="252"/>
    </location>
</feature>
<evidence type="ECO:0000256" key="1">
    <source>
        <dbReference type="SAM" id="Phobius"/>
    </source>
</evidence>